<reference evidence="2 3" key="1">
    <citation type="submission" date="2020-08" db="EMBL/GenBank/DDBJ databases">
        <title>Genomic Encyclopedia of Type Strains, Phase IV (KMG-IV): sequencing the most valuable type-strain genomes for metagenomic binning, comparative biology and taxonomic classification.</title>
        <authorList>
            <person name="Goeker M."/>
        </authorList>
    </citation>
    <scope>NUCLEOTIDE SEQUENCE [LARGE SCALE GENOMIC DNA]</scope>
    <source>
        <strain evidence="2 3">DSM 27568</strain>
    </source>
</reference>
<accession>A0A7W6BWT2</accession>
<dbReference type="Proteomes" id="UP000561459">
    <property type="component" value="Unassembled WGS sequence"/>
</dbReference>
<dbReference type="InterPro" id="IPR000073">
    <property type="entry name" value="AB_hydrolase_1"/>
</dbReference>
<dbReference type="InterPro" id="IPR029058">
    <property type="entry name" value="AB_hydrolase_fold"/>
</dbReference>
<name>A0A7W6BWT2_9SPHN</name>
<dbReference type="EMBL" id="JACIDY010000002">
    <property type="protein sequence ID" value="MBB3939368.1"/>
    <property type="molecule type" value="Genomic_DNA"/>
</dbReference>
<dbReference type="AlphaFoldDB" id="A0A7W6BWT2"/>
<keyword evidence="3" id="KW-1185">Reference proteome</keyword>
<comment type="caution">
    <text evidence="2">The sequence shown here is derived from an EMBL/GenBank/DDBJ whole genome shotgun (WGS) entry which is preliminary data.</text>
</comment>
<organism evidence="2 3">
    <name type="scientific">Novosphingobium fluoreni</name>
    <dbReference type="NCBI Taxonomy" id="1391222"/>
    <lineage>
        <taxon>Bacteria</taxon>
        <taxon>Pseudomonadati</taxon>
        <taxon>Pseudomonadota</taxon>
        <taxon>Alphaproteobacteria</taxon>
        <taxon>Sphingomonadales</taxon>
        <taxon>Sphingomonadaceae</taxon>
        <taxon>Novosphingobium</taxon>
    </lineage>
</organism>
<evidence type="ECO:0000259" key="1">
    <source>
        <dbReference type="Pfam" id="PF00561"/>
    </source>
</evidence>
<gene>
    <name evidence="2" type="ORF">GGR39_001008</name>
</gene>
<dbReference type="Pfam" id="PF00561">
    <property type="entry name" value="Abhydrolase_1"/>
    <property type="match status" value="1"/>
</dbReference>
<evidence type="ECO:0000313" key="2">
    <source>
        <dbReference type="EMBL" id="MBB3939368.1"/>
    </source>
</evidence>
<protein>
    <submittedName>
        <fullName evidence="2">Pimeloyl-ACP methyl ester carboxylesterase</fullName>
    </submittedName>
</protein>
<sequence>MLAIPGNFWRIAEERTMRARAEVLRRSALARMPRPEGVRTPPLRYLWGEVASLHRRPGRHVPLQAASPQVIMLLPGFGAHPKRMKPLADGLAAAGHTVLDWGLGFNLGPTEQNFAFLMRRVGALARQHRRPVTLIGWSLGGLFAREIARREPDSVARVITMGTPFSGNPRDNNAWRAYQVITGHSVDEPPVSCEFRAKPPVPTTALWSPRDGVVHPRSAAGWPGERDRAVALRCTHLGFAGAPEVVAAVLRELNREGRAADSVTQPE</sequence>
<evidence type="ECO:0000313" key="3">
    <source>
        <dbReference type="Proteomes" id="UP000561459"/>
    </source>
</evidence>
<dbReference type="SUPFAM" id="SSF53474">
    <property type="entry name" value="alpha/beta-Hydrolases"/>
    <property type="match status" value="1"/>
</dbReference>
<proteinExistence type="predicted"/>
<dbReference type="Gene3D" id="3.40.50.1820">
    <property type="entry name" value="alpha/beta hydrolase"/>
    <property type="match status" value="1"/>
</dbReference>
<feature type="domain" description="AB hydrolase-1" evidence="1">
    <location>
        <begin position="71"/>
        <end position="177"/>
    </location>
</feature>